<dbReference type="PRINTS" id="PR00081">
    <property type="entry name" value="GDHRDH"/>
</dbReference>
<dbReference type="GO" id="GO:0006633">
    <property type="term" value="P:fatty acid biosynthetic process"/>
    <property type="evidence" value="ECO:0007669"/>
    <property type="project" value="TreeGrafter"/>
</dbReference>
<protein>
    <submittedName>
        <fullName evidence="3">NAD-binding protein</fullName>
    </submittedName>
</protein>
<evidence type="ECO:0000256" key="1">
    <source>
        <dbReference type="ARBA" id="ARBA00006484"/>
    </source>
</evidence>
<keyword evidence="4" id="KW-1185">Reference proteome</keyword>
<dbReference type="PANTHER" id="PTHR42760">
    <property type="entry name" value="SHORT-CHAIN DEHYDROGENASES/REDUCTASES FAMILY MEMBER"/>
    <property type="match status" value="1"/>
</dbReference>
<dbReference type="Gene3D" id="3.40.50.720">
    <property type="entry name" value="NAD(P)-binding Rossmann-like Domain"/>
    <property type="match status" value="1"/>
</dbReference>
<dbReference type="EMBL" id="JAWWNJ010000026">
    <property type="protein sequence ID" value="KAK7029880.1"/>
    <property type="molecule type" value="Genomic_DNA"/>
</dbReference>
<dbReference type="GO" id="GO:0048038">
    <property type="term" value="F:quinone binding"/>
    <property type="evidence" value="ECO:0007669"/>
    <property type="project" value="TreeGrafter"/>
</dbReference>
<evidence type="ECO:0000313" key="4">
    <source>
        <dbReference type="Proteomes" id="UP001362999"/>
    </source>
</evidence>
<comment type="caution">
    <text evidence="3">The sequence shown here is derived from an EMBL/GenBank/DDBJ whole genome shotgun (WGS) entry which is preliminary data.</text>
</comment>
<evidence type="ECO:0000313" key="3">
    <source>
        <dbReference type="EMBL" id="KAK7029880.1"/>
    </source>
</evidence>
<dbReference type="InterPro" id="IPR036291">
    <property type="entry name" value="NAD(P)-bd_dom_sf"/>
</dbReference>
<dbReference type="PANTHER" id="PTHR42760:SF121">
    <property type="entry name" value="3-OXOACYL-(ACYL-CARRIER-PROTEIN) REDUCTASE"/>
    <property type="match status" value="1"/>
</dbReference>
<evidence type="ECO:0000256" key="2">
    <source>
        <dbReference type="RuleBase" id="RU000363"/>
    </source>
</evidence>
<dbReference type="Pfam" id="PF00106">
    <property type="entry name" value="adh_short"/>
    <property type="match status" value="1"/>
</dbReference>
<dbReference type="GO" id="GO:0016616">
    <property type="term" value="F:oxidoreductase activity, acting on the CH-OH group of donors, NAD or NADP as acceptor"/>
    <property type="evidence" value="ECO:0007669"/>
    <property type="project" value="TreeGrafter"/>
</dbReference>
<dbReference type="PRINTS" id="PR00080">
    <property type="entry name" value="SDRFAMILY"/>
</dbReference>
<dbReference type="FunFam" id="3.40.50.720:FF:000084">
    <property type="entry name" value="Short-chain dehydrogenase reductase"/>
    <property type="match status" value="1"/>
</dbReference>
<accession>A0AAW0BSI4</accession>
<dbReference type="Proteomes" id="UP001362999">
    <property type="component" value="Unassembled WGS sequence"/>
</dbReference>
<dbReference type="AlphaFoldDB" id="A0AAW0BSI4"/>
<sequence length="276" mass="29672">MFRTLCTMPPSHKGVALVTGAAQGIGRSIAIRLATESFDVVVNDVLASREKLDAVVEEIRAMGRNVSQHIADVSQEEQVKELFAYTVGQYGALDVVVANAGVIGKPGISFHEVPLEEYERVMNINSRGTFLCYKYAGIHMISQGRGGRIIGASSVAGKQGIVPGPYCASKFAIRGLTQAAAIEFGAHGITVNAYAPGCIETPILRTQKNRVCDIFLLFRYIDELGRMPEEVADLVAFLAGKESAFITGAFIGCCFSMILRIVSGQTISINGGTWFD</sequence>
<organism evidence="3 4">
    <name type="scientific">Favolaschia claudopus</name>
    <dbReference type="NCBI Taxonomy" id="2862362"/>
    <lineage>
        <taxon>Eukaryota</taxon>
        <taxon>Fungi</taxon>
        <taxon>Dikarya</taxon>
        <taxon>Basidiomycota</taxon>
        <taxon>Agaricomycotina</taxon>
        <taxon>Agaricomycetes</taxon>
        <taxon>Agaricomycetidae</taxon>
        <taxon>Agaricales</taxon>
        <taxon>Marasmiineae</taxon>
        <taxon>Mycenaceae</taxon>
        <taxon>Favolaschia</taxon>
    </lineage>
</organism>
<proteinExistence type="inferred from homology"/>
<comment type="similarity">
    <text evidence="1 2">Belongs to the short-chain dehydrogenases/reductases (SDR) family.</text>
</comment>
<gene>
    <name evidence="3" type="ORF">R3P38DRAFT_3314565</name>
</gene>
<name>A0AAW0BSI4_9AGAR</name>
<reference evidence="3 4" key="1">
    <citation type="journal article" date="2024" name="J Genomics">
        <title>Draft genome sequencing and assembly of Favolaschia claudopus CIRM-BRFM 2984 isolated from oak limbs.</title>
        <authorList>
            <person name="Navarro D."/>
            <person name="Drula E."/>
            <person name="Chaduli D."/>
            <person name="Cazenave R."/>
            <person name="Ahrendt S."/>
            <person name="Wang J."/>
            <person name="Lipzen A."/>
            <person name="Daum C."/>
            <person name="Barry K."/>
            <person name="Grigoriev I.V."/>
            <person name="Favel A."/>
            <person name="Rosso M.N."/>
            <person name="Martin F."/>
        </authorList>
    </citation>
    <scope>NUCLEOTIDE SEQUENCE [LARGE SCALE GENOMIC DNA]</scope>
    <source>
        <strain evidence="3 4">CIRM-BRFM 2984</strain>
    </source>
</reference>
<dbReference type="SUPFAM" id="SSF51735">
    <property type="entry name" value="NAD(P)-binding Rossmann-fold domains"/>
    <property type="match status" value="1"/>
</dbReference>
<dbReference type="InterPro" id="IPR002347">
    <property type="entry name" value="SDR_fam"/>
</dbReference>